<feature type="compositionally biased region" description="Polar residues" evidence="1">
    <location>
        <begin position="115"/>
        <end position="137"/>
    </location>
</feature>
<dbReference type="EMBL" id="BARU01007774">
    <property type="protein sequence ID" value="GAH47248.1"/>
    <property type="molecule type" value="Genomic_DNA"/>
</dbReference>
<proteinExistence type="predicted"/>
<name>X1HPM5_9ZZZZ</name>
<keyword evidence="2" id="KW-1133">Transmembrane helix</keyword>
<organism evidence="3">
    <name type="scientific">marine sediment metagenome</name>
    <dbReference type="NCBI Taxonomy" id="412755"/>
    <lineage>
        <taxon>unclassified sequences</taxon>
        <taxon>metagenomes</taxon>
        <taxon>ecological metagenomes</taxon>
    </lineage>
</organism>
<feature type="region of interest" description="Disordered" evidence="1">
    <location>
        <begin position="82"/>
        <end position="188"/>
    </location>
</feature>
<protein>
    <submittedName>
        <fullName evidence="3">Uncharacterized protein</fullName>
    </submittedName>
</protein>
<evidence type="ECO:0000256" key="1">
    <source>
        <dbReference type="SAM" id="MobiDB-lite"/>
    </source>
</evidence>
<evidence type="ECO:0000313" key="3">
    <source>
        <dbReference type="EMBL" id="GAH47248.1"/>
    </source>
</evidence>
<keyword evidence="2" id="KW-0812">Transmembrane</keyword>
<accession>X1HPM5</accession>
<sequence length="258" mass="27325">TTGSGETVTEQVFPIDARPAHDFVPRFWAFSRIKDLEDHMRYNGTDDASEKEITDLAIKFHFVTDYTSLFVELPEDIQERFDNGGYPLAEGSNPDLKSDEGDKNDAPGILGYQPGTPQGAGSSQGGSVNDPAQPSSTKDSDQDGSSDHSVTIVLDGSSGAIPASMDMDGDGMASKGLPDIEENYESSRGADDIVSLAAPRKDSPALSSGALASEGDSSAMVVPWAVLSIALIPIATVLAVALHWFTVGQHRPKRGGRQ</sequence>
<comment type="caution">
    <text evidence="3">The sequence shown here is derived from an EMBL/GenBank/DDBJ whole genome shotgun (WGS) entry which is preliminary data.</text>
</comment>
<keyword evidence="2" id="KW-0472">Membrane</keyword>
<dbReference type="AlphaFoldDB" id="X1HPM5"/>
<gene>
    <name evidence="3" type="ORF">S03H2_15309</name>
</gene>
<feature type="transmembrane region" description="Helical" evidence="2">
    <location>
        <begin position="221"/>
        <end position="245"/>
    </location>
</feature>
<reference evidence="3" key="1">
    <citation type="journal article" date="2014" name="Front. Microbiol.">
        <title>High frequency of phylogenetically diverse reductive dehalogenase-homologous genes in deep subseafloor sedimentary metagenomes.</title>
        <authorList>
            <person name="Kawai M."/>
            <person name="Futagami T."/>
            <person name="Toyoda A."/>
            <person name="Takaki Y."/>
            <person name="Nishi S."/>
            <person name="Hori S."/>
            <person name="Arai W."/>
            <person name="Tsubouchi T."/>
            <person name="Morono Y."/>
            <person name="Uchiyama I."/>
            <person name="Ito T."/>
            <person name="Fujiyama A."/>
            <person name="Inagaki F."/>
            <person name="Takami H."/>
        </authorList>
    </citation>
    <scope>NUCLEOTIDE SEQUENCE</scope>
    <source>
        <strain evidence="3">Expedition CK06-06</strain>
    </source>
</reference>
<feature type="compositionally biased region" description="Basic and acidic residues" evidence="1">
    <location>
        <begin position="96"/>
        <end position="105"/>
    </location>
</feature>
<feature type="non-terminal residue" evidence="3">
    <location>
        <position position="1"/>
    </location>
</feature>
<evidence type="ECO:0000256" key="2">
    <source>
        <dbReference type="SAM" id="Phobius"/>
    </source>
</evidence>